<dbReference type="EMBL" id="JAAGNX010000002">
    <property type="protein sequence ID" value="NDV62310.1"/>
    <property type="molecule type" value="Genomic_DNA"/>
</dbReference>
<dbReference type="PANTHER" id="PTHR46401">
    <property type="entry name" value="GLYCOSYLTRANSFERASE WBBK-RELATED"/>
    <property type="match status" value="1"/>
</dbReference>
<dbReference type="InterPro" id="IPR001296">
    <property type="entry name" value="Glyco_trans_1"/>
</dbReference>
<dbReference type="RefSeq" id="WP_163964087.1">
    <property type="nucleotide sequence ID" value="NZ_JAAGNX010000002.1"/>
</dbReference>
<keyword evidence="1 3" id="KW-0808">Transferase</keyword>
<gene>
    <name evidence="3" type="ORF">G0Q06_07610</name>
</gene>
<proteinExistence type="predicted"/>
<protein>
    <submittedName>
        <fullName evidence="3">Glycosyltransferase</fullName>
    </submittedName>
</protein>
<reference evidence="3 4" key="1">
    <citation type="submission" date="2020-02" db="EMBL/GenBank/DDBJ databases">
        <title>Albibacoteraceae fam. nov., the first described family within the subdivision 4 Verrucomicrobia.</title>
        <authorList>
            <person name="Xi F."/>
        </authorList>
    </citation>
    <scope>NUCLEOTIDE SEQUENCE [LARGE SCALE GENOMIC DNA]</scope>
    <source>
        <strain evidence="3 4">CK1056</strain>
    </source>
</reference>
<dbReference type="AlphaFoldDB" id="A0A6B2M3R6"/>
<dbReference type="GO" id="GO:0016757">
    <property type="term" value="F:glycosyltransferase activity"/>
    <property type="evidence" value="ECO:0007669"/>
    <property type="project" value="InterPro"/>
</dbReference>
<dbReference type="Gene3D" id="3.40.50.2000">
    <property type="entry name" value="Glycogen Phosphorylase B"/>
    <property type="match status" value="2"/>
</dbReference>
<evidence type="ECO:0000313" key="3">
    <source>
        <dbReference type="EMBL" id="NDV62310.1"/>
    </source>
</evidence>
<sequence>MRIINLVDRLDRVNFGIWNASIATAGVLKEKFNVSSEIWFPEATREAEDSELNGALPRGLARLDKAQMESTASLAGLDPATDIIVSHGCWQYPTRWGRLLKQKGFAWLAVPHGMLEQWSVSQKRLRKWIYFHSIEKPSLKQADKIRAVGRPELDSLKTVFKSNLVWLPNGVPPSDENADTADKPLHRTVLFMARLHHKKGVLPMLEGWKASQLCNREGYSLKIAGPDDGELQKLEQFLKVNDSVSNVEYLGPVYGDKKEALLRESHFYLLPSYSEGFPTSVLEAMLNGLVPVITSGCNFPDVFEKALGIRIEPSMESVREAMDQVLSMDLAAYTELSAKSRDYIEENYTYDILATKQFDFYKRLLKRHQL</sequence>
<dbReference type="PANTHER" id="PTHR46401:SF2">
    <property type="entry name" value="GLYCOSYLTRANSFERASE WBBK-RELATED"/>
    <property type="match status" value="1"/>
</dbReference>
<feature type="domain" description="Glycosyl transferase family 1" evidence="2">
    <location>
        <begin position="187"/>
        <end position="335"/>
    </location>
</feature>
<keyword evidence="4" id="KW-1185">Reference proteome</keyword>
<name>A0A6B2M3R6_9BACT</name>
<dbReference type="GO" id="GO:0009103">
    <property type="term" value="P:lipopolysaccharide biosynthetic process"/>
    <property type="evidence" value="ECO:0007669"/>
    <property type="project" value="TreeGrafter"/>
</dbReference>
<accession>A0A6B2M3R6</accession>
<evidence type="ECO:0000259" key="2">
    <source>
        <dbReference type="Pfam" id="PF00534"/>
    </source>
</evidence>
<dbReference type="Pfam" id="PF00534">
    <property type="entry name" value="Glycos_transf_1"/>
    <property type="match status" value="1"/>
</dbReference>
<comment type="caution">
    <text evidence="3">The sequence shown here is derived from an EMBL/GenBank/DDBJ whole genome shotgun (WGS) entry which is preliminary data.</text>
</comment>
<dbReference type="SUPFAM" id="SSF53756">
    <property type="entry name" value="UDP-Glycosyltransferase/glycogen phosphorylase"/>
    <property type="match status" value="1"/>
</dbReference>
<organism evidence="3 4">
    <name type="scientific">Oceanipulchritudo coccoides</name>
    <dbReference type="NCBI Taxonomy" id="2706888"/>
    <lineage>
        <taxon>Bacteria</taxon>
        <taxon>Pseudomonadati</taxon>
        <taxon>Verrucomicrobiota</taxon>
        <taxon>Opitutia</taxon>
        <taxon>Puniceicoccales</taxon>
        <taxon>Oceanipulchritudinaceae</taxon>
        <taxon>Oceanipulchritudo</taxon>
    </lineage>
</organism>
<dbReference type="Proteomes" id="UP000478417">
    <property type="component" value="Unassembled WGS sequence"/>
</dbReference>
<evidence type="ECO:0000256" key="1">
    <source>
        <dbReference type="ARBA" id="ARBA00022679"/>
    </source>
</evidence>
<evidence type="ECO:0000313" key="4">
    <source>
        <dbReference type="Proteomes" id="UP000478417"/>
    </source>
</evidence>